<reference evidence="2 3" key="1">
    <citation type="submission" date="2019-09" db="EMBL/GenBank/DDBJ databases">
        <title>Prevalence, distribution, and phylogeny of type two toxin-antitoxin genes possessed by Cronobacter species where C. sakazakii homologs follow sequence type lineages.</title>
        <authorList>
            <person name="Finkelstein S."/>
            <person name="Negrete F."/>
            <person name="Jang H."/>
            <person name="Gopinath G.R."/>
            <person name="Tall B.D."/>
        </authorList>
    </citation>
    <scope>NUCLEOTIDE SEQUENCE [LARGE SCALE GENOMIC DNA]</scope>
    <source>
        <strain evidence="2 3">MOD1_Comp4</strain>
    </source>
</reference>
<feature type="transmembrane region" description="Helical" evidence="1">
    <location>
        <begin position="41"/>
        <end position="61"/>
    </location>
</feature>
<accession>A0AAN6AV75</accession>
<gene>
    <name evidence="2" type="ORF">FZI38_21715</name>
</gene>
<proteinExistence type="predicted"/>
<name>A0AAN6AV75_CROSK</name>
<keyword evidence="1" id="KW-1133">Transmembrane helix</keyword>
<comment type="caution">
    <text evidence="2">The sequence shown here is derived from an EMBL/GenBank/DDBJ whole genome shotgun (WGS) entry which is preliminary data.</text>
</comment>
<dbReference type="EMBL" id="WAGF01000026">
    <property type="protein sequence ID" value="KAB0875134.1"/>
    <property type="molecule type" value="Genomic_DNA"/>
</dbReference>
<evidence type="ECO:0008006" key="4">
    <source>
        <dbReference type="Google" id="ProtNLM"/>
    </source>
</evidence>
<protein>
    <recommendedName>
        <fullName evidence="4">Hemolysin XhlA</fullName>
    </recommendedName>
</protein>
<evidence type="ECO:0000313" key="3">
    <source>
        <dbReference type="Proteomes" id="UP000439917"/>
    </source>
</evidence>
<evidence type="ECO:0000256" key="1">
    <source>
        <dbReference type="SAM" id="Phobius"/>
    </source>
</evidence>
<keyword evidence="1" id="KW-0472">Membrane</keyword>
<evidence type="ECO:0000313" key="2">
    <source>
        <dbReference type="EMBL" id="KAB0875134.1"/>
    </source>
</evidence>
<dbReference type="AlphaFoldDB" id="A0AAN6AV75"/>
<keyword evidence="1" id="KW-0812">Transmembrane</keyword>
<dbReference type="Proteomes" id="UP000439917">
    <property type="component" value="Unassembled WGS sequence"/>
</dbReference>
<organism evidence="2 3">
    <name type="scientific">Cronobacter sakazakii</name>
    <name type="common">Enterobacter sakazakii</name>
    <dbReference type="NCBI Taxonomy" id="28141"/>
    <lineage>
        <taxon>Bacteria</taxon>
        <taxon>Pseudomonadati</taxon>
        <taxon>Pseudomonadota</taxon>
        <taxon>Gammaproteobacteria</taxon>
        <taxon>Enterobacterales</taxon>
        <taxon>Enterobacteriaceae</taxon>
        <taxon>Cronobacter</taxon>
    </lineage>
</organism>
<sequence>MLKRVERLEEKVISITTDLAVIKATMCTKEDLQKELNGQTWKIVTALVITVLIAVFSKYFIK</sequence>